<dbReference type="GO" id="GO:0004568">
    <property type="term" value="F:chitinase activity"/>
    <property type="evidence" value="ECO:0007669"/>
    <property type="project" value="InterPro"/>
</dbReference>
<evidence type="ECO:0000313" key="4">
    <source>
        <dbReference type="Proteomes" id="UP001157006"/>
    </source>
</evidence>
<dbReference type="EMBL" id="OX451739">
    <property type="protein sequence ID" value="CAI8611543.1"/>
    <property type="molecule type" value="Genomic_DNA"/>
</dbReference>
<gene>
    <name evidence="3" type="ORF">VFH_IV234800</name>
</gene>
<reference evidence="3 4" key="1">
    <citation type="submission" date="2023-01" db="EMBL/GenBank/DDBJ databases">
        <authorList>
            <person name="Kreplak J."/>
        </authorList>
    </citation>
    <scope>NUCLEOTIDE SEQUENCE [LARGE SCALE GENOMIC DNA]</scope>
</reference>
<evidence type="ECO:0000313" key="3">
    <source>
        <dbReference type="EMBL" id="CAI8611543.1"/>
    </source>
</evidence>
<evidence type="ECO:0000259" key="2">
    <source>
        <dbReference type="Pfam" id="PF00182"/>
    </source>
</evidence>
<sequence length="107" mass="12240">MKENNPSKKYCEPCSEFPCAFGKEYYGRGPFQIRGNKVYGKREKTTPLMPSYGHEVMDETWSPSPLDILLRWYPGYGMATYCGIFGVDYGEDISCYDMKTQSIISST</sequence>
<dbReference type="Proteomes" id="UP001157006">
    <property type="component" value="Chromosome 4"/>
</dbReference>
<protein>
    <recommendedName>
        <fullName evidence="2">Glycoside hydrolase family 19 catalytic domain-containing protein</fullName>
    </recommendedName>
</protein>
<dbReference type="GO" id="GO:0016998">
    <property type="term" value="P:cell wall macromolecule catabolic process"/>
    <property type="evidence" value="ECO:0007669"/>
    <property type="project" value="InterPro"/>
</dbReference>
<dbReference type="InterPro" id="IPR000726">
    <property type="entry name" value="Glyco_hydro_19_cat"/>
</dbReference>
<dbReference type="GO" id="GO:0006032">
    <property type="term" value="P:chitin catabolic process"/>
    <property type="evidence" value="ECO:0007669"/>
    <property type="project" value="InterPro"/>
</dbReference>
<accession>A0AAV1APE0</accession>
<dbReference type="Gene3D" id="3.30.20.10">
    <property type="entry name" value="Endochitinase, domain 2"/>
    <property type="match status" value="1"/>
</dbReference>
<evidence type="ECO:0000256" key="1">
    <source>
        <dbReference type="ARBA" id="ARBA00022669"/>
    </source>
</evidence>
<feature type="domain" description="Glycoside hydrolase family 19 catalytic" evidence="2">
    <location>
        <begin position="2"/>
        <end position="42"/>
    </location>
</feature>
<dbReference type="AlphaFoldDB" id="A0AAV1APE0"/>
<organism evidence="3 4">
    <name type="scientific">Vicia faba</name>
    <name type="common">Broad bean</name>
    <name type="synonym">Faba vulgaris</name>
    <dbReference type="NCBI Taxonomy" id="3906"/>
    <lineage>
        <taxon>Eukaryota</taxon>
        <taxon>Viridiplantae</taxon>
        <taxon>Streptophyta</taxon>
        <taxon>Embryophyta</taxon>
        <taxon>Tracheophyta</taxon>
        <taxon>Spermatophyta</taxon>
        <taxon>Magnoliopsida</taxon>
        <taxon>eudicotyledons</taxon>
        <taxon>Gunneridae</taxon>
        <taxon>Pentapetalae</taxon>
        <taxon>rosids</taxon>
        <taxon>fabids</taxon>
        <taxon>Fabales</taxon>
        <taxon>Fabaceae</taxon>
        <taxon>Papilionoideae</taxon>
        <taxon>50 kb inversion clade</taxon>
        <taxon>NPAAA clade</taxon>
        <taxon>Hologalegina</taxon>
        <taxon>IRL clade</taxon>
        <taxon>Fabeae</taxon>
        <taxon>Vicia</taxon>
    </lineage>
</organism>
<dbReference type="GO" id="GO:0008061">
    <property type="term" value="F:chitin binding"/>
    <property type="evidence" value="ECO:0007669"/>
    <property type="project" value="UniProtKB-KW"/>
</dbReference>
<dbReference type="SUPFAM" id="SSF53955">
    <property type="entry name" value="Lysozyme-like"/>
    <property type="match status" value="1"/>
</dbReference>
<name>A0AAV1APE0_VICFA</name>
<keyword evidence="4" id="KW-1185">Reference proteome</keyword>
<proteinExistence type="predicted"/>
<dbReference type="InterPro" id="IPR023346">
    <property type="entry name" value="Lysozyme-like_dom_sf"/>
</dbReference>
<keyword evidence="1" id="KW-0147">Chitin-binding</keyword>
<dbReference type="Pfam" id="PF00182">
    <property type="entry name" value="Glyco_hydro_19"/>
    <property type="match status" value="1"/>
</dbReference>